<dbReference type="InterPro" id="IPR002017">
    <property type="entry name" value="Spectrin_repeat"/>
</dbReference>
<dbReference type="Proteomes" id="UP001174136">
    <property type="component" value="Unassembled WGS sequence"/>
</dbReference>
<evidence type="ECO:0000256" key="3">
    <source>
        <dbReference type="SAM" id="Coils"/>
    </source>
</evidence>
<keyword evidence="5" id="KW-1185">Reference proteome</keyword>
<dbReference type="SUPFAM" id="SSF46966">
    <property type="entry name" value="Spectrin repeat"/>
    <property type="match status" value="3"/>
</dbReference>
<protein>
    <submittedName>
        <fullName evidence="4">Spectrin alpha chain, non-erythrocytic 1</fullName>
    </submittedName>
</protein>
<evidence type="ECO:0000313" key="4">
    <source>
        <dbReference type="EMBL" id="KAK0154566.1"/>
    </source>
</evidence>
<keyword evidence="3" id="KW-0175">Coiled coil</keyword>
<keyword evidence="1" id="KW-0677">Repeat</keyword>
<name>A0AA47P815_MERPO</name>
<evidence type="ECO:0000256" key="2">
    <source>
        <dbReference type="ARBA" id="ARBA00023203"/>
    </source>
</evidence>
<dbReference type="CDD" id="cd00176">
    <property type="entry name" value="SPEC"/>
    <property type="match status" value="3"/>
</dbReference>
<dbReference type="GO" id="GO:0003779">
    <property type="term" value="F:actin binding"/>
    <property type="evidence" value="ECO:0007669"/>
    <property type="project" value="UniProtKB-KW"/>
</dbReference>
<evidence type="ECO:0000256" key="1">
    <source>
        <dbReference type="ARBA" id="ARBA00022737"/>
    </source>
</evidence>
<reference evidence="4" key="1">
    <citation type="journal article" date="2023" name="Front. Mar. Sci.">
        <title>A new Merluccius polli reference genome to investigate the effects of global change in West African waters.</title>
        <authorList>
            <person name="Mateo J.L."/>
            <person name="Blanco-Fernandez C."/>
            <person name="Garcia-Vazquez E."/>
            <person name="Machado-Schiaffino G."/>
        </authorList>
    </citation>
    <scope>NUCLEOTIDE SEQUENCE</scope>
    <source>
        <strain evidence="4">C29</strain>
        <tissue evidence="4">Fin</tissue>
    </source>
</reference>
<dbReference type="SMART" id="SM00150">
    <property type="entry name" value="SPEC"/>
    <property type="match status" value="4"/>
</dbReference>
<dbReference type="PANTHER" id="PTHR11915">
    <property type="entry name" value="SPECTRIN/FILAMIN RELATED CYTOSKELETAL PROTEIN"/>
    <property type="match status" value="1"/>
</dbReference>
<dbReference type="Gene3D" id="1.20.58.60">
    <property type="match status" value="5"/>
</dbReference>
<organism evidence="4 5">
    <name type="scientific">Merluccius polli</name>
    <name type="common">Benguela hake</name>
    <name type="synonym">Merluccius cadenati</name>
    <dbReference type="NCBI Taxonomy" id="89951"/>
    <lineage>
        <taxon>Eukaryota</taxon>
        <taxon>Metazoa</taxon>
        <taxon>Chordata</taxon>
        <taxon>Craniata</taxon>
        <taxon>Vertebrata</taxon>
        <taxon>Euteleostomi</taxon>
        <taxon>Actinopterygii</taxon>
        <taxon>Neopterygii</taxon>
        <taxon>Teleostei</taxon>
        <taxon>Neoteleostei</taxon>
        <taxon>Acanthomorphata</taxon>
        <taxon>Zeiogadaria</taxon>
        <taxon>Gadariae</taxon>
        <taxon>Gadiformes</taxon>
        <taxon>Gadoidei</taxon>
        <taxon>Merlucciidae</taxon>
        <taxon>Merluccius</taxon>
    </lineage>
</organism>
<sequence>MEAREDRVASVRDFGLGLVRSGHGSAAEIQKALEQLDDAQRTLHTAWGDRKTLLGHAKDLQDFLVVLEQREAWISTKEASLALHNLGVSGTNYQSSVVEVEDLLRRHAQLEVQLDHLEHLDEVQTLGQQMIQQNHYDSSNISTKIKALAIRTTRLVEQSQTHRTNLERSLQLHHFLSSSLEVCVWLKERRAVALDESWRDWTNLQSKLLKHQSFQADVLANQNRVDALIQEGEGLVSCSPEVNAKVSARLSEVRDGWTTLLSSGQEKNCRLQQAYQALQFQRSLDDIDEWAGSVERELTNEDCGSDLPSVNRLLKALQGLEEEVDQYRDRIQTLMETAKSLVSEGNHLAQEIQNRTTQSISRYNGLAEPLLCRRETLESWQLLFQFYRDEEEELTWMTDRLSANSSTDYGNTLSSTQQLMKKHQVLMQEISSRTPLVQAVQEAGQSLVRVRHFASHDIMERVGELQRASEDLRREGLRRSGLLQEALRIHHFLSEVLLPVTL</sequence>
<keyword evidence="2" id="KW-0009">Actin-binding</keyword>
<dbReference type="Pfam" id="PF00435">
    <property type="entry name" value="Spectrin"/>
    <property type="match status" value="4"/>
</dbReference>
<gene>
    <name evidence="4" type="primary">Sptan1_1</name>
    <name evidence="4" type="ORF">N1851_003328</name>
</gene>
<dbReference type="AlphaFoldDB" id="A0AA47P815"/>
<comment type="caution">
    <text evidence="4">The sequence shown here is derived from an EMBL/GenBank/DDBJ whole genome shotgun (WGS) entry which is preliminary data.</text>
</comment>
<evidence type="ECO:0000313" key="5">
    <source>
        <dbReference type="Proteomes" id="UP001174136"/>
    </source>
</evidence>
<proteinExistence type="predicted"/>
<accession>A0AA47P815</accession>
<dbReference type="EMBL" id="JAOPHQ010000411">
    <property type="protein sequence ID" value="KAK0154566.1"/>
    <property type="molecule type" value="Genomic_DNA"/>
</dbReference>
<dbReference type="FunFam" id="1.20.58.60:FF:000017">
    <property type="entry name" value="Spectrin alpha chain, non-erythrocytic 1"/>
    <property type="match status" value="1"/>
</dbReference>
<dbReference type="InterPro" id="IPR018159">
    <property type="entry name" value="Spectrin/alpha-actinin"/>
</dbReference>
<feature type="coiled-coil region" evidence="3">
    <location>
        <begin position="310"/>
        <end position="344"/>
    </location>
</feature>